<evidence type="ECO:0000313" key="7">
    <source>
        <dbReference type="Proteomes" id="UP000275256"/>
    </source>
</evidence>
<dbReference type="Gene3D" id="3.40.50.1820">
    <property type="entry name" value="alpha/beta hydrolase"/>
    <property type="match status" value="1"/>
</dbReference>
<dbReference type="GO" id="GO:0016787">
    <property type="term" value="F:hydrolase activity"/>
    <property type="evidence" value="ECO:0007669"/>
    <property type="project" value="UniProtKB-KW"/>
</dbReference>
<gene>
    <name evidence="6" type="ORF">EAX62_03715</name>
</gene>
<proteinExistence type="inferred from homology"/>
<feature type="region of interest" description="Disordered" evidence="4">
    <location>
        <begin position="41"/>
        <end position="71"/>
    </location>
</feature>
<dbReference type="RefSeq" id="WP_121900289.1">
    <property type="nucleotide sequence ID" value="NZ_REFW01000001.1"/>
</dbReference>
<dbReference type="Pfam" id="PF00135">
    <property type="entry name" value="COesterase"/>
    <property type="match status" value="1"/>
</dbReference>
<evidence type="ECO:0000256" key="1">
    <source>
        <dbReference type="ARBA" id="ARBA00005964"/>
    </source>
</evidence>
<name>A0A3M0G9P0_9ACTN</name>
<evidence type="ECO:0000256" key="4">
    <source>
        <dbReference type="SAM" id="MobiDB-lite"/>
    </source>
</evidence>
<dbReference type="OrthoDB" id="3199405at2"/>
<dbReference type="InterPro" id="IPR029058">
    <property type="entry name" value="AB_hydrolase_fold"/>
</dbReference>
<dbReference type="InterPro" id="IPR019826">
    <property type="entry name" value="Carboxylesterase_B_AS"/>
</dbReference>
<evidence type="ECO:0000313" key="6">
    <source>
        <dbReference type="EMBL" id="RMB61741.1"/>
    </source>
</evidence>
<dbReference type="PANTHER" id="PTHR11559">
    <property type="entry name" value="CARBOXYLESTERASE"/>
    <property type="match status" value="1"/>
</dbReference>
<dbReference type="AlphaFoldDB" id="A0A3M0G9P0"/>
<reference evidence="6 7" key="1">
    <citation type="submission" date="2018-10" db="EMBL/GenBank/DDBJ databases">
        <title>Tessaracoccus antarcticuss sp. nov., isolated from sediment.</title>
        <authorList>
            <person name="Zhou L.Y."/>
            <person name="Du Z.J."/>
        </authorList>
    </citation>
    <scope>NUCLEOTIDE SEQUENCE [LARGE SCALE GENOMIC DNA]</scope>
    <source>
        <strain evidence="6 7">JDX10</strain>
    </source>
</reference>
<dbReference type="EC" id="3.1.1.-" evidence="3"/>
<dbReference type="EMBL" id="REFW01000001">
    <property type="protein sequence ID" value="RMB61741.1"/>
    <property type="molecule type" value="Genomic_DNA"/>
</dbReference>
<evidence type="ECO:0000259" key="5">
    <source>
        <dbReference type="Pfam" id="PF00135"/>
    </source>
</evidence>
<protein>
    <recommendedName>
        <fullName evidence="3">Carboxylic ester hydrolase</fullName>
        <ecNumber evidence="3">3.1.1.-</ecNumber>
    </recommendedName>
</protein>
<dbReference type="InterPro" id="IPR050309">
    <property type="entry name" value="Type-B_Carboxylest/Lipase"/>
</dbReference>
<dbReference type="PROSITE" id="PS00122">
    <property type="entry name" value="CARBOXYLESTERASE_B_1"/>
    <property type="match status" value="1"/>
</dbReference>
<organism evidence="6 7">
    <name type="scientific">Tessaracoccus antarcticus</name>
    <dbReference type="NCBI Taxonomy" id="2479848"/>
    <lineage>
        <taxon>Bacteria</taxon>
        <taxon>Bacillati</taxon>
        <taxon>Actinomycetota</taxon>
        <taxon>Actinomycetes</taxon>
        <taxon>Propionibacteriales</taxon>
        <taxon>Propionibacteriaceae</taxon>
        <taxon>Tessaracoccus</taxon>
    </lineage>
</organism>
<comment type="caution">
    <text evidence="6">The sequence shown here is derived from an EMBL/GenBank/DDBJ whole genome shotgun (WGS) entry which is preliminary data.</text>
</comment>
<feature type="domain" description="Carboxylesterase type B" evidence="5">
    <location>
        <begin position="4"/>
        <end position="321"/>
    </location>
</feature>
<dbReference type="InterPro" id="IPR002018">
    <property type="entry name" value="CarbesteraseB"/>
</dbReference>
<dbReference type="SUPFAM" id="SSF53474">
    <property type="entry name" value="alpha/beta-Hydrolases"/>
    <property type="match status" value="1"/>
</dbReference>
<evidence type="ECO:0000256" key="3">
    <source>
        <dbReference type="RuleBase" id="RU361235"/>
    </source>
</evidence>
<keyword evidence="7" id="KW-1185">Reference proteome</keyword>
<evidence type="ECO:0000256" key="2">
    <source>
        <dbReference type="ARBA" id="ARBA00022801"/>
    </source>
</evidence>
<sequence>MDVTSVQCPAGKVLGWYDGAVKRATGIRYARAERYGKPVAEPEVDGDVDATRFSPRCPQRANPLQRPESERRDMGVDEHCQYLSITTPRDAVADEGLPVMVWIHGGSYETGGGDETYSDPALLVEEQRVVVVTVTYRLGPLGFLGGDGRPANLGLLDQMEALRWVRRNIAAFGGDPDTVTIFGQSAGADAVAHLMIADGASGLFRHAILQSPPLGITLGRAAMAKKMSGRLRELPERLTNETMVVAQAGLVRGLGRFGWVAAMPFGVQYGHDPLPPEDELDEAWAAVAPDVDVLIGSNSRESALFAELMPALARLRRSEVGTRIYEAAVVRTTRRIYDDAIGHFVERHRRAGGNAAQYFLDWGAGPRFQGAHVIELALLFPTHSWEVGDLLEGVALSEIRRQGTVMRQLWADFARTGRSPVDELPGILHVTAR</sequence>
<keyword evidence="2 3" id="KW-0378">Hydrolase</keyword>
<dbReference type="Proteomes" id="UP000275256">
    <property type="component" value="Unassembled WGS sequence"/>
</dbReference>
<comment type="similarity">
    <text evidence="1 3">Belongs to the type-B carboxylesterase/lipase family.</text>
</comment>
<accession>A0A3M0G9P0</accession>